<evidence type="ECO:0000313" key="1">
    <source>
        <dbReference type="EMBL" id="EST46239.1"/>
    </source>
</evidence>
<proteinExistence type="predicted"/>
<dbReference type="AlphaFoldDB" id="V6LZI1"/>
<accession>V6LZI1</accession>
<dbReference type="EMBL" id="KI546083">
    <property type="protein sequence ID" value="EST46239.1"/>
    <property type="molecule type" value="Genomic_DNA"/>
</dbReference>
<sequence>MPPMFVQQNNNPQFQTPAQQTIILNKKVKQQVYSKSLAFPTTDRSNYNPGAQSVQYGYNSKQIELNLHQKCDSQLLKPKVSMDFDTVSSIYQVEDLQQFEKQKLMRNTFLSSIIDKSDNESVMSSFSAFKTLQE</sequence>
<organism evidence="1">
    <name type="scientific">Spironucleus salmonicida</name>
    <dbReference type="NCBI Taxonomy" id="348837"/>
    <lineage>
        <taxon>Eukaryota</taxon>
        <taxon>Metamonada</taxon>
        <taxon>Diplomonadida</taxon>
        <taxon>Hexamitidae</taxon>
        <taxon>Hexamitinae</taxon>
        <taxon>Spironucleus</taxon>
    </lineage>
</organism>
<dbReference type="EMBL" id="AUWU02000004">
    <property type="protein sequence ID" value="KAH0573567.1"/>
    <property type="molecule type" value="Genomic_DNA"/>
</dbReference>
<reference evidence="2" key="2">
    <citation type="submission" date="2020-12" db="EMBL/GenBank/DDBJ databases">
        <title>New Spironucleus salmonicida genome in near-complete chromosomes.</title>
        <authorList>
            <person name="Xu F."/>
            <person name="Kurt Z."/>
            <person name="Jimenez-Gonzalez A."/>
            <person name="Astvaldsson A."/>
            <person name="Andersson J.O."/>
            <person name="Svard S.G."/>
        </authorList>
    </citation>
    <scope>NUCLEOTIDE SEQUENCE</scope>
    <source>
        <strain evidence="2">ATCC 50377</strain>
    </source>
</reference>
<dbReference type="VEuPathDB" id="GiardiaDB:SS50377_23501"/>
<reference evidence="1 2" key="1">
    <citation type="journal article" date="2014" name="PLoS Genet.">
        <title>The Genome of Spironucleus salmonicida Highlights a Fish Pathogen Adapted to Fluctuating Environments.</title>
        <authorList>
            <person name="Xu F."/>
            <person name="Jerlstrom-Hultqvist J."/>
            <person name="Einarsson E."/>
            <person name="Astvaldsson A."/>
            <person name="Svard S.G."/>
            <person name="Andersson J.O."/>
        </authorList>
    </citation>
    <scope>NUCLEOTIDE SEQUENCE</scope>
    <source>
        <strain evidence="2">ATCC 50377</strain>
    </source>
</reference>
<evidence type="ECO:0000313" key="3">
    <source>
        <dbReference type="Proteomes" id="UP000018208"/>
    </source>
</evidence>
<gene>
    <name evidence="1" type="ORF">SS50377_13835</name>
    <name evidence="2" type="ORF">SS50377_23501</name>
</gene>
<keyword evidence="3" id="KW-1185">Reference proteome</keyword>
<protein>
    <submittedName>
        <fullName evidence="1">Uncharacterized protein</fullName>
    </submittedName>
</protein>
<name>V6LZI1_9EUKA</name>
<evidence type="ECO:0000313" key="2">
    <source>
        <dbReference type="EMBL" id="KAH0573567.1"/>
    </source>
</evidence>
<dbReference type="Proteomes" id="UP000018208">
    <property type="component" value="Unassembled WGS sequence"/>
</dbReference>